<feature type="domain" description="MMS22-like C-terminal" evidence="1">
    <location>
        <begin position="1027"/>
        <end position="1123"/>
    </location>
</feature>
<dbReference type="Pfam" id="PF14911">
    <property type="entry name" value="MMS22L_C"/>
    <property type="match status" value="1"/>
</dbReference>
<name>A0A922HP03_DERFA</name>
<dbReference type="PANTHER" id="PTHR28547:SF1">
    <property type="entry name" value="PROTEIN MMS22-LIKE"/>
    <property type="match status" value="1"/>
</dbReference>
<dbReference type="InterPro" id="IPR042320">
    <property type="entry name" value="MMS22-like"/>
</dbReference>
<dbReference type="GO" id="GO:0031297">
    <property type="term" value="P:replication fork processing"/>
    <property type="evidence" value="ECO:0007669"/>
    <property type="project" value="InterPro"/>
</dbReference>
<reference evidence="2" key="1">
    <citation type="submission" date="2013-05" db="EMBL/GenBank/DDBJ databases">
        <authorList>
            <person name="Yim A.K.Y."/>
            <person name="Chan T.F."/>
            <person name="Ji K.M."/>
            <person name="Liu X.Y."/>
            <person name="Zhou J.W."/>
            <person name="Li R.Q."/>
            <person name="Yang K.Y."/>
            <person name="Li J."/>
            <person name="Li M."/>
            <person name="Law P.T.W."/>
            <person name="Wu Y.L."/>
            <person name="Cai Z.L."/>
            <person name="Qin H."/>
            <person name="Bao Y."/>
            <person name="Leung R.K.K."/>
            <person name="Ng P.K.S."/>
            <person name="Zou J."/>
            <person name="Zhong X.J."/>
            <person name="Ran P.X."/>
            <person name="Zhong N.S."/>
            <person name="Liu Z.G."/>
            <person name="Tsui S.K.W."/>
        </authorList>
    </citation>
    <scope>NUCLEOTIDE SEQUENCE</scope>
    <source>
        <strain evidence="2">Derf</strain>
        <tissue evidence="2">Whole organism</tissue>
    </source>
</reference>
<gene>
    <name evidence="2" type="ORF">DERF_013200</name>
</gene>
<evidence type="ECO:0000313" key="2">
    <source>
        <dbReference type="EMBL" id="KAH9497195.1"/>
    </source>
</evidence>
<evidence type="ECO:0000313" key="3">
    <source>
        <dbReference type="Proteomes" id="UP000790347"/>
    </source>
</evidence>
<protein>
    <recommendedName>
        <fullName evidence="1">MMS22-like C-terminal domain-containing protein</fullName>
    </recommendedName>
</protein>
<dbReference type="GO" id="GO:0000724">
    <property type="term" value="P:double-strand break repair via homologous recombination"/>
    <property type="evidence" value="ECO:0007669"/>
    <property type="project" value="InterPro"/>
</dbReference>
<accession>A0A922HP03</accession>
<reference evidence="2" key="2">
    <citation type="journal article" date="2022" name="Res Sq">
        <title>Comparative Genomics Reveals Insights into the Divergent Evolution of Astigmatic Mites and Household Pest Adaptations.</title>
        <authorList>
            <person name="Xiong Q."/>
            <person name="Wan A.T.-Y."/>
            <person name="Liu X.-Y."/>
            <person name="Fung C.S.-H."/>
            <person name="Xiao X."/>
            <person name="Malainual N."/>
            <person name="Hou J."/>
            <person name="Wang L."/>
            <person name="Wang M."/>
            <person name="Yang K."/>
            <person name="Cui Y."/>
            <person name="Leung E."/>
            <person name="Nong W."/>
            <person name="Shin S.-K."/>
            <person name="Au S."/>
            <person name="Jeong K.Y."/>
            <person name="Chew F.T."/>
            <person name="Hui J."/>
            <person name="Leung T.F."/>
            <person name="Tungtrongchitr A."/>
            <person name="Zhong N."/>
            <person name="Liu Z."/>
            <person name="Tsui S."/>
        </authorList>
    </citation>
    <scope>NUCLEOTIDE SEQUENCE</scope>
    <source>
        <strain evidence="2">Derf</strain>
        <tissue evidence="2">Whole organism</tissue>
    </source>
</reference>
<comment type="caution">
    <text evidence="2">The sequence shown here is derived from an EMBL/GenBank/DDBJ whole genome shotgun (WGS) entry which is preliminary data.</text>
</comment>
<dbReference type="InterPro" id="IPR029424">
    <property type="entry name" value="MMS22L_C"/>
</dbReference>
<dbReference type="Proteomes" id="UP000790347">
    <property type="component" value="Unassembled WGS sequence"/>
</dbReference>
<keyword evidence="3" id="KW-1185">Reference proteome</keyword>
<dbReference type="PANTHER" id="PTHR28547">
    <property type="entry name" value="PROTEIN MMS22-LIKE"/>
    <property type="match status" value="1"/>
</dbReference>
<sequence length="1327" mass="158752">MENYLHCDPQINPKFCSMFRLMEQCSSKSLETFIEQLLNTFHYVRSEYFRRLVVQQNDQEYCDSLKKQKRTHVFFKFIRIPYIEQVNNDRHLQPIFLFIKKNFNLIRAATLEDCNIEFNVNVDFVQQYCHPILESLHFLKRFFMMIIHDEMQDSNVNPESTKCVFILKEMRQLLLFVGRLSQFETKFQEFSFHRKSDSDSCFYHHFHLTLQIWSTYLEMLFVLKCKSTKFHHRIFSECNLLLMNDTANNDLFLQCSRLFLYDILCFSIERFNQNIQDDEDFSCYIQPNSTFTPFICTCFQQVFLMLKFMMNSSDNDNQFQSILFDIMAYFDSKNMDKMTMTAREEVQIEHFKSITIEKYFVKEFDQYSIWLWSNLVPLLTIDLNEYQAVTYNHNNIRNEIPTNIVKIYRTILREIDCRYPSIKTSNLIGKCRLIPTLIVCAIRYSRFISDPSIDLVILFMDFFLKRFNYKFSLQSNVNLLDNEMIMTIKDGQQWTDKIHEIIELHDDIYQNNDSYKIFLFYFHQQMKKIQQMNSETNRMKNQLQQIERTMMMSYQKIVSKIVVTLQPNFLRSIQSNGFYRIGQLYLTLIDALPTERWHEHSDRLLNPIKELLKEKRTLDFQEILLKFFFAIFHMKPIVGEENRKIAIILNRFINSILLENMTLINPRKHFIQIINNYFNELTIMLTKSSDQLLYFYDDLVTKIELIQMYKRFLSYETHQSDRLIVMEFFKKLLNVFYEKIIVYYKQTEHPPPSTSSSDHNIIINIDNHYHSSLFDNIMQSLIESMIEMIKLEMIIASQNHENEPDEIVACIAWKITIINIIIIRQQQQQIGCKNLNIIDLLLSFQGQDSHHHHHHNSSNNIGKCYNNNVDVFHLHYLHLLFNDNFMVEILKSINSDNDLAQKFVATWSKLLITIDDDDDVNNDCEADTEKYEKLLVISRHIFRWYISRSESDSIVMLDIRIIYEKFLTILCDRFDSTPNLERIIHMNRVDRYFRPMIIKSQQILATISRRYSAMTKNVFINLPMKDVRLMTRMYRIIAELISRLSRQSYIVGKSDCLLIIILENLIILPSNSQFILQIKSLWPSLFRESFPMIFEGLIELDPNDPYLNRKIRQLILMYLPVMSQYLNYTAIKTLISNRSIRVYENWHVQIVSLLKSIFLVQREPSITKDLYEYLNQFCRLDELSYKDLLRLSEIIFRTNISEFNIGQQSDYRIALFQTIISCLIQSMKKSHRNIGDGEDPEEVKIFIEQVISPFIKANAQTRPAKLFEVIKFLLPPKANSQCPRLFHEFCLEINNQMDYFARISLGANQLILRNLLKEFLSYYKNKN</sequence>
<proteinExistence type="predicted"/>
<dbReference type="GO" id="GO:0043596">
    <property type="term" value="C:nuclear replication fork"/>
    <property type="evidence" value="ECO:0007669"/>
    <property type="project" value="TreeGrafter"/>
</dbReference>
<dbReference type="EMBL" id="ASGP02000007">
    <property type="protein sequence ID" value="KAH9497195.1"/>
    <property type="molecule type" value="Genomic_DNA"/>
</dbReference>
<evidence type="ECO:0000259" key="1">
    <source>
        <dbReference type="Pfam" id="PF14911"/>
    </source>
</evidence>
<organism evidence="2 3">
    <name type="scientific">Dermatophagoides farinae</name>
    <name type="common">American house dust mite</name>
    <dbReference type="NCBI Taxonomy" id="6954"/>
    <lineage>
        <taxon>Eukaryota</taxon>
        <taxon>Metazoa</taxon>
        <taxon>Ecdysozoa</taxon>
        <taxon>Arthropoda</taxon>
        <taxon>Chelicerata</taxon>
        <taxon>Arachnida</taxon>
        <taxon>Acari</taxon>
        <taxon>Acariformes</taxon>
        <taxon>Sarcoptiformes</taxon>
        <taxon>Astigmata</taxon>
        <taxon>Psoroptidia</taxon>
        <taxon>Analgoidea</taxon>
        <taxon>Pyroglyphidae</taxon>
        <taxon>Dermatophagoidinae</taxon>
        <taxon>Dermatophagoides</taxon>
    </lineage>
</organism>